<evidence type="ECO:0000259" key="1">
    <source>
        <dbReference type="Pfam" id="PF00535"/>
    </source>
</evidence>
<dbReference type="Gene3D" id="3.90.550.10">
    <property type="entry name" value="Spore Coat Polysaccharide Biosynthesis Protein SpsA, Chain A"/>
    <property type="match status" value="1"/>
</dbReference>
<sequence>MAFAILGLTSGRPTADGRQTGVHAEIRVSVVIPAYNARQALLRALAALARQRRLPDEVVVVDDGSTDGTAAAAQGLALPFPLRVVSQAHQGPGAARNRGVALARYPVVAFTDADAVARPDWLAEGLAPFADPAVVGVEGKVVDDAGAPPTVFTHQIRNLYGGRFLTCNMFYRREAILAVGGFRSAFREDSDLAFSVLERGWRIVFAPRAVVDHPPRQAGWREQVAQARKRRHDALLWRQHPRCAQAYLGSLFPASELLVTGGEAALLAGLWCGPWSGPGPGLLWAGGWLALALGLPRVVAAGLEGRRFGGWDYLYVWLSALVLTPLNQVYRLWGWLKPPPRLARLPLEAR</sequence>
<feature type="domain" description="Glycosyltransferase 2-like" evidence="1">
    <location>
        <begin position="29"/>
        <end position="148"/>
    </location>
</feature>
<protein>
    <submittedName>
        <fullName evidence="2">Glyco_trans_2-like domain-containing protein</fullName>
    </submittedName>
</protein>
<dbReference type="KEGG" id="hfv:R50_0582"/>
<dbReference type="SUPFAM" id="SSF53448">
    <property type="entry name" value="Nucleotide-diphospho-sugar transferases"/>
    <property type="match status" value="1"/>
</dbReference>
<dbReference type="CDD" id="cd00761">
    <property type="entry name" value="Glyco_tranf_GTA_type"/>
    <property type="match status" value="1"/>
</dbReference>
<accession>A0A6F8ZDZ0</accession>
<dbReference type="InterPro" id="IPR029044">
    <property type="entry name" value="Nucleotide-diphossugar_trans"/>
</dbReference>
<evidence type="ECO:0000313" key="2">
    <source>
        <dbReference type="EMBL" id="CAB1128088.1"/>
    </source>
</evidence>
<proteinExistence type="predicted"/>
<dbReference type="Proteomes" id="UP000503399">
    <property type="component" value="Chromosome"/>
</dbReference>
<dbReference type="InterPro" id="IPR001173">
    <property type="entry name" value="Glyco_trans_2-like"/>
</dbReference>
<keyword evidence="3" id="KW-1185">Reference proteome</keyword>
<reference evidence="2 3" key="1">
    <citation type="submission" date="2020-02" db="EMBL/GenBank/DDBJ databases">
        <authorList>
            <person name="Hogendoorn C."/>
        </authorList>
    </citation>
    <scope>NUCLEOTIDE SEQUENCE [LARGE SCALE GENOMIC DNA]</scope>
    <source>
        <strain evidence="2">R501</strain>
    </source>
</reference>
<dbReference type="InterPro" id="IPR050834">
    <property type="entry name" value="Glycosyltransf_2"/>
</dbReference>
<dbReference type="Pfam" id="PF00535">
    <property type="entry name" value="Glycos_transf_2"/>
    <property type="match status" value="1"/>
</dbReference>
<dbReference type="EMBL" id="LR778114">
    <property type="protein sequence ID" value="CAB1128088.1"/>
    <property type="molecule type" value="Genomic_DNA"/>
</dbReference>
<dbReference type="PANTHER" id="PTHR43685">
    <property type="entry name" value="GLYCOSYLTRANSFERASE"/>
    <property type="match status" value="1"/>
</dbReference>
<dbReference type="AlphaFoldDB" id="A0A6F8ZDZ0"/>
<gene>
    <name evidence="2" type="ORF">R50_0582</name>
</gene>
<organism evidence="2 3">
    <name type="scientific">Candidatus Hydrogenisulfobacillus filiaventi</name>
    <dbReference type="NCBI Taxonomy" id="2707344"/>
    <lineage>
        <taxon>Bacteria</taxon>
        <taxon>Bacillati</taxon>
        <taxon>Bacillota</taxon>
        <taxon>Clostridia</taxon>
        <taxon>Eubacteriales</taxon>
        <taxon>Clostridiales Family XVII. Incertae Sedis</taxon>
        <taxon>Candidatus Hydrogenisulfobacillus</taxon>
    </lineage>
</organism>
<name>A0A6F8ZDZ0_9FIRM</name>
<dbReference type="PANTHER" id="PTHR43685:SF3">
    <property type="entry name" value="SLR2126 PROTEIN"/>
    <property type="match status" value="1"/>
</dbReference>
<evidence type="ECO:0000313" key="3">
    <source>
        <dbReference type="Proteomes" id="UP000503399"/>
    </source>
</evidence>